<reference evidence="5" key="4">
    <citation type="submission" date="2020-11" db="EMBL/GenBank/DDBJ databases">
        <title>Enhanced detection system for hospital associated transmission using whole genome sequencing surveillance.</title>
        <authorList>
            <person name="Harrison L.H."/>
            <person name="Van Tyne D."/>
            <person name="Marsh J.W."/>
            <person name="Griffith M.P."/>
            <person name="Snyder D.J."/>
            <person name="Cooper V.S."/>
            <person name="Mustapha M."/>
        </authorList>
    </citation>
    <scope>NUCLEOTIDE SEQUENCE</scope>
    <source>
        <strain evidence="5">STEN00053</strain>
    </source>
</reference>
<dbReference type="Proteomes" id="UP001218208">
    <property type="component" value="Unassembled WGS sequence"/>
</dbReference>
<evidence type="ECO:0000313" key="7">
    <source>
        <dbReference type="Proteomes" id="UP000515598"/>
    </source>
</evidence>
<feature type="coiled-coil region" evidence="1">
    <location>
        <begin position="102"/>
        <end position="129"/>
    </location>
</feature>
<keyword evidence="1" id="KW-0175">Coiled coil</keyword>
<protein>
    <submittedName>
        <fullName evidence="5">Nucleotide-binding protein</fullName>
    </submittedName>
</protein>
<evidence type="ECO:0000313" key="6">
    <source>
        <dbReference type="EMBL" id="QNG78628.1"/>
    </source>
</evidence>
<name>A0A2J0U3V0_STEMA</name>
<dbReference type="Proteomes" id="UP000515598">
    <property type="component" value="Chromosome"/>
</dbReference>
<dbReference type="EMBL" id="JADUOV010000001">
    <property type="protein sequence ID" value="MBH1788760.1"/>
    <property type="molecule type" value="Genomic_DNA"/>
</dbReference>
<organism evidence="5 8">
    <name type="scientific">Stenotrophomonas maltophilia</name>
    <name type="common">Pseudomonas maltophilia</name>
    <name type="synonym">Xanthomonas maltophilia</name>
    <dbReference type="NCBI Taxonomy" id="40324"/>
    <lineage>
        <taxon>Bacteria</taxon>
        <taxon>Pseudomonadati</taxon>
        <taxon>Pseudomonadota</taxon>
        <taxon>Gammaproteobacteria</taxon>
        <taxon>Lysobacterales</taxon>
        <taxon>Lysobacteraceae</taxon>
        <taxon>Stenotrophomonas</taxon>
        <taxon>Stenotrophomonas maltophilia group</taxon>
    </lineage>
</organism>
<evidence type="ECO:0000256" key="1">
    <source>
        <dbReference type="SAM" id="Coils"/>
    </source>
</evidence>
<evidence type="ECO:0000313" key="3">
    <source>
        <dbReference type="EMBL" id="EKT4092239.1"/>
    </source>
</evidence>
<evidence type="ECO:0000313" key="8">
    <source>
        <dbReference type="Proteomes" id="UP000634179"/>
    </source>
</evidence>
<dbReference type="Proteomes" id="UP000822271">
    <property type="component" value="Unassembled WGS sequence"/>
</dbReference>
<reference evidence="6 7" key="3">
    <citation type="submission" date="2020-08" db="EMBL/GenBank/DDBJ databases">
        <title>Phenotypic and transcriptomic analysis of seven clinical Stenotrophomonas maltophilia isolates identify a small set of shared and commonly regulated genes involved in biofilm lifestyle.</title>
        <authorList>
            <person name="Alio I."/>
            <person name="Gudzuhn M."/>
            <person name="Streit W."/>
        </authorList>
    </citation>
    <scope>NUCLEOTIDE SEQUENCE [LARGE SCALE GENOMIC DNA]</scope>
    <source>
        <strain evidence="6 7">UHH_SKK55</strain>
    </source>
</reference>
<evidence type="ECO:0000256" key="2">
    <source>
        <dbReference type="SAM" id="MobiDB-lite"/>
    </source>
</evidence>
<reference evidence="4" key="1">
    <citation type="submission" date="2018-09" db="EMBL/GenBank/DDBJ databases">
        <authorList>
            <person name="Groschel M."/>
            <person name="Kohl T."/>
            <person name="Conchillo-Sole O."/>
            <person name="Mamat U."/>
            <person name="Yero D."/>
            <person name="Niemann S."/>
            <person name="Daura X."/>
            <person name="Gibert I."/>
        </authorList>
    </citation>
    <scope>NUCLEOTIDE SEQUENCE</scope>
    <source>
        <strain evidence="4">OG156</strain>
    </source>
</reference>
<gene>
    <name evidence="4" type="ORF">D7Y33_10940</name>
    <name evidence="6" type="ORF">GPNADHDJ_02846</name>
    <name evidence="5" type="ORF">I5V89_02620</name>
    <name evidence="3" type="ORF">QEG23_001739</name>
</gene>
<evidence type="ECO:0000313" key="4">
    <source>
        <dbReference type="EMBL" id="MBA0311513.1"/>
    </source>
</evidence>
<dbReference type="OrthoDB" id="6050302at2"/>
<reference evidence="3" key="5">
    <citation type="submission" date="2022-07" db="EMBL/GenBank/DDBJ databases">
        <authorList>
            <consortium name="DAFM: The Division of Animal and Food Microbiology"/>
        </authorList>
    </citation>
    <scope>NUCLEOTIDE SEQUENCE</scope>
    <source>
        <strain evidence="3">19MO01SH01-2</strain>
    </source>
</reference>
<dbReference type="EMBL" id="CP060025">
    <property type="protein sequence ID" value="QNG78628.1"/>
    <property type="molecule type" value="Genomic_DNA"/>
</dbReference>
<sequence length="256" mass="28320">MQTIETVRSDEDYRAKLQRALDQELSRAAAGLTPTVSTKAAAQFLGVHFDTLGEWRRRSPPLGPPFQKGAGSLHGGANQHVRYLYEDLVEWQRARLGRSAKERRLVAEEDALRQQIRELERELAVKTGRTELEKLKKAVGKGVSFLSLRDCVSISHGWVMSDGCIAGHVLSVSEDLLDRALDEGNVWDASLSEALLEAWVSVDAREPYDAAMSAALDEVEKVLRVARSSARQDALDDSLPEPARPAKDVGGGRFRF</sequence>
<accession>A0A2J0U3V0</accession>
<dbReference type="EMBL" id="RAUE01000017">
    <property type="protein sequence ID" value="MBA0311513.1"/>
    <property type="molecule type" value="Genomic_DNA"/>
</dbReference>
<evidence type="ECO:0000313" key="5">
    <source>
        <dbReference type="EMBL" id="MBH1788760.1"/>
    </source>
</evidence>
<feature type="region of interest" description="Disordered" evidence="2">
    <location>
        <begin position="233"/>
        <end position="256"/>
    </location>
</feature>
<dbReference type="AlphaFoldDB" id="A0A2J0U3V0"/>
<dbReference type="Proteomes" id="UP000634179">
    <property type="component" value="Unassembled WGS sequence"/>
</dbReference>
<reference evidence="4" key="2">
    <citation type="journal article" date="2020" name="Front. Microbiol.">
        <title>Genetic Variants of the DSF Quorum Sensing System in Stenotrophomonas maltophilia Influence Virulence and Resistance Phenotypes Among Genotypically Diverse Clinical Isolates.</title>
        <authorList>
            <person name="Yero D."/>
            <person name="Huedo P."/>
            <person name="Conchillo-Sole O."/>
            <person name="Martinez-Servat S."/>
            <person name="Mamat U."/>
            <person name="Coves X."/>
            <person name="Llanas F."/>
            <person name="Roca I."/>
            <person name="Vila J."/>
            <person name="Schaible U.E."/>
            <person name="Daura X."/>
            <person name="Gibert I."/>
        </authorList>
    </citation>
    <scope>NUCLEOTIDE SEQUENCE</scope>
    <source>
        <strain evidence="4">OG156</strain>
    </source>
</reference>
<dbReference type="RefSeq" id="WP_008266608.1">
    <property type="nucleotide sequence ID" value="NZ_BKBG02000001.1"/>
</dbReference>
<dbReference type="EMBL" id="ABLOJW010000008">
    <property type="protein sequence ID" value="EKT4092239.1"/>
    <property type="molecule type" value="Genomic_DNA"/>
</dbReference>
<proteinExistence type="predicted"/>